<feature type="transmembrane region" description="Helical" evidence="1">
    <location>
        <begin position="26"/>
        <end position="50"/>
    </location>
</feature>
<dbReference type="EMBL" id="JXTI01000031">
    <property type="protein sequence ID" value="KWX14472.1"/>
    <property type="molecule type" value="Genomic_DNA"/>
</dbReference>
<evidence type="ECO:0000313" key="3">
    <source>
        <dbReference type="Proteomes" id="UP000070089"/>
    </source>
</evidence>
<dbReference type="VEuPathDB" id="GiardiaDB:QR46_1517"/>
<dbReference type="OrthoDB" id="10255726at2759"/>
<evidence type="ECO:0000256" key="1">
    <source>
        <dbReference type="SAM" id="Phobius"/>
    </source>
</evidence>
<accession>A0A132NXP0</accession>
<sequence>MLGSRSSEVNAEDLAARTKDFRKVQLICFFGTLLPLFLVCTIGWLLAAIVTCRKAPGHLSASNFAEDVVAASTISSTDLTVSDMSLVIDNQITALLTLCGYSCAPSSSNTSNNFLYSMNDSLVDEKSYKREVLLKSSSAGFQCDYIVSNVNLDGYLSRDSTTTFSMTSGKAAAANITLTSVPMPVSLSLQSSVSSLQVRNHSMSITASLFGPVYMESVSGDILVTNSTEFLAMDVSSSNITVYTTGRASIYWTNSTPAPVLQSLTLLVAYNATTTAGPYLICMPIDALMHANSTPLALSLTNRGLSGSVTLTYYEHGQAVSSSEASLTTIRCNSFDIQYQETPYTVTQACQFGTINVVIAQSVQPGSSDNAIKVMTVHNNGQVDLHLYRANDELPDLCAVQPKIL</sequence>
<reference evidence="2 3" key="1">
    <citation type="journal article" date="2015" name="Mol. Biochem. Parasitol.">
        <title>Identification of polymorphic genes for use in assemblage B genotyping assays through comparative genomics of multiple assemblage B Giardia duodenalis isolates.</title>
        <authorList>
            <person name="Wielinga C."/>
            <person name="Thompson R.C."/>
            <person name="Monis P."/>
            <person name="Ryan U."/>
        </authorList>
    </citation>
    <scope>NUCLEOTIDE SEQUENCE [LARGE SCALE GENOMIC DNA]</scope>
    <source>
        <strain evidence="2 3">BAH15c1</strain>
    </source>
</reference>
<comment type="caution">
    <text evidence="2">The sequence shown here is derived from an EMBL/GenBank/DDBJ whole genome shotgun (WGS) entry which is preliminary data.</text>
</comment>
<keyword evidence="1" id="KW-1133">Transmembrane helix</keyword>
<protein>
    <submittedName>
        <fullName evidence="2">Uncharacterized protein</fullName>
    </submittedName>
</protein>
<keyword evidence="1" id="KW-0812">Transmembrane</keyword>
<proteinExistence type="predicted"/>
<gene>
    <name evidence="2" type="ORF">QR46_1517</name>
</gene>
<organism evidence="2 3">
    <name type="scientific">Giardia duodenalis assemblage B</name>
    <dbReference type="NCBI Taxonomy" id="1394984"/>
    <lineage>
        <taxon>Eukaryota</taxon>
        <taxon>Metamonada</taxon>
        <taxon>Diplomonadida</taxon>
        <taxon>Hexamitidae</taxon>
        <taxon>Giardiinae</taxon>
        <taxon>Giardia</taxon>
    </lineage>
</organism>
<dbReference type="Proteomes" id="UP000070089">
    <property type="component" value="Unassembled WGS sequence"/>
</dbReference>
<evidence type="ECO:0000313" key="2">
    <source>
        <dbReference type="EMBL" id="KWX14472.1"/>
    </source>
</evidence>
<keyword evidence="1" id="KW-0472">Membrane</keyword>
<name>A0A132NXP0_GIAIN</name>
<dbReference type="AlphaFoldDB" id="A0A132NXP0"/>